<dbReference type="Gene3D" id="3.30.1340.30">
    <property type="match status" value="2"/>
</dbReference>
<dbReference type="OrthoDB" id="509304at2"/>
<keyword evidence="1" id="KW-0732">Signal</keyword>
<evidence type="ECO:0000313" key="4">
    <source>
        <dbReference type="Proteomes" id="UP000315471"/>
    </source>
</evidence>
<name>A0A5C6E6B4_9BACT</name>
<reference evidence="3 4" key="1">
    <citation type="submission" date="2019-02" db="EMBL/GenBank/DDBJ databases">
        <title>Deep-cultivation of Planctomycetes and their phenomic and genomic characterization uncovers novel biology.</title>
        <authorList>
            <person name="Wiegand S."/>
            <person name="Jogler M."/>
            <person name="Boedeker C."/>
            <person name="Pinto D."/>
            <person name="Vollmers J."/>
            <person name="Rivas-Marin E."/>
            <person name="Kohn T."/>
            <person name="Peeters S.H."/>
            <person name="Heuer A."/>
            <person name="Rast P."/>
            <person name="Oberbeckmann S."/>
            <person name="Bunk B."/>
            <person name="Jeske O."/>
            <person name="Meyerdierks A."/>
            <person name="Storesund J.E."/>
            <person name="Kallscheuer N."/>
            <person name="Luecker S."/>
            <person name="Lage O.M."/>
            <person name="Pohl T."/>
            <person name="Merkel B.J."/>
            <person name="Hornburger P."/>
            <person name="Mueller R.-W."/>
            <person name="Bruemmer F."/>
            <person name="Labrenz M."/>
            <person name="Spormann A.M."/>
            <person name="Op Den Camp H."/>
            <person name="Overmann J."/>
            <person name="Amann R."/>
            <person name="Jetten M.S.M."/>
            <person name="Mascher T."/>
            <person name="Medema M.H."/>
            <person name="Devos D.P."/>
            <person name="Kaster A.-K."/>
            <person name="Ovreas L."/>
            <person name="Rohde M."/>
            <person name="Galperin M.Y."/>
            <person name="Jogler C."/>
        </authorList>
    </citation>
    <scope>NUCLEOTIDE SEQUENCE [LARGE SCALE GENOMIC DNA]</scope>
    <source>
        <strain evidence="3 4">Q31b</strain>
    </source>
</reference>
<dbReference type="PANTHER" id="PTHR34606">
    <property type="entry name" value="BON DOMAIN-CONTAINING PROTEIN"/>
    <property type="match status" value="1"/>
</dbReference>
<feature type="domain" description="BON" evidence="2">
    <location>
        <begin position="34"/>
        <end position="102"/>
    </location>
</feature>
<dbReference type="Pfam" id="PF04972">
    <property type="entry name" value="BON"/>
    <property type="match status" value="2"/>
</dbReference>
<keyword evidence="3" id="KW-0449">Lipoprotein</keyword>
<dbReference type="Proteomes" id="UP000315471">
    <property type="component" value="Unassembled WGS sequence"/>
</dbReference>
<sequence length="271" mass="30630" precursor="true">MNRTRKISACIALSVLIPLSSLRAVELGEGRSVTDQRIELDIQDQLRADYRLREMGIKVRVRAGEVTLYGNVPSFAVKSELEKAVWQVAGVRDLRNRLQLSRVAPGNEQRAVGVKRAFESDLELRKLRIEPTIRGDRITLRGYVPSWVLRRHAEELAQRVPGVQRVRNELRVQTNRDRRFTSSGIIESRRLSSEDDSALRGYIHRKAGPMVVVADVDEGLIEARLDSATLVTLDGERVSHNILATGLRVQVETRQLRDDLFATRIAAYSSN</sequence>
<dbReference type="EMBL" id="SJPY01000003">
    <property type="protein sequence ID" value="TWU43507.1"/>
    <property type="molecule type" value="Genomic_DNA"/>
</dbReference>
<proteinExistence type="predicted"/>
<dbReference type="InterPro" id="IPR014004">
    <property type="entry name" value="Transpt-assoc_nodulatn_dom_bac"/>
</dbReference>
<dbReference type="AlphaFoldDB" id="A0A5C6E6B4"/>
<dbReference type="PANTHER" id="PTHR34606:SF15">
    <property type="entry name" value="BON DOMAIN-CONTAINING PROTEIN"/>
    <property type="match status" value="1"/>
</dbReference>
<dbReference type="RefSeq" id="WP_146599922.1">
    <property type="nucleotide sequence ID" value="NZ_SJPY01000003.1"/>
</dbReference>
<keyword evidence="4" id="KW-1185">Reference proteome</keyword>
<feature type="chain" id="PRO_5022703931" evidence="1">
    <location>
        <begin position="24"/>
        <end position="271"/>
    </location>
</feature>
<dbReference type="InterPro" id="IPR007055">
    <property type="entry name" value="BON_dom"/>
</dbReference>
<evidence type="ECO:0000313" key="3">
    <source>
        <dbReference type="EMBL" id="TWU43507.1"/>
    </source>
</evidence>
<evidence type="ECO:0000259" key="2">
    <source>
        <dbReference type="PROSITE" id="PS50914"/>
    </source>
</evidence>
<gene>
    <name evidence="3" type="ORF">Q31b_25480</name>
</gene>
<dbReference type="PROSITE" id="PS50914">
    <property type="entry name" value="BON"/>
    <property type="match status" value="2"/>
</dbReference>
<evidence type="ECO:0000256" key="1">
    <source>
        <dbReference type="SAM" id="SignalP"/>
    </source>
</evidence>
<feature type="domain" description="BON" evidence="2">
    <location>
        <begin position="106"/>
        <end position="174"/>
    </location>
</feature>
<dbReference type="SMART" id="SM00749">
    <property type="entry name" value="BON"/>
    <property type="match status" value="2"/>
</dbReference>
<accession>A0A5C6E6B4</accession>
<protein>
    <submittedName>
        <fullName evidence="3">Outer membrane lipoprotein</fullName>
    </submittedName>
</protein>
<dbReference type="InterPro" id="IPR051686">
    <property type="entry name" value="Lipoprotein_DolP"/>
</dbReference>
<comment type="caution">
    <text evidence="3">The sequence shown here is derived from an EMBL/GenBank/DDBJ whole genome shotgun (WGS) entry which is preliminary data.</text>
</comment>
<feature type="signal peptide" evidence="1">
    <location>
        <begin position="1"/>
        <end position="23"/>
    </location>
</feature>
<organism evidence="3 4">
    <name type="scientific">Novipirellula aureliae</name>
    <dbReference type="NCBI Taxonomy" id="2527966"/>
    <lineage>
        <taxon>Bacteria</taxon>
        <taxon>Pseudomonadati</taxon>
        <taxon>Planctomycetota</taxon>
        <taxon>Planctomycetia</taxon>
        <taxon>Pirellulales</taxon>
        <taxon>Pirellulaceae</taxon>
        <taxon>Novipirellula</taxon>
    </lineage>
</organism>